<accession>A0A4Z0QFJ9</accession>
<protein>
    <submittedName>
        <fullName evidence="2">Uncharacterized protein</fullName>
    </submittedName>
</protein>
<feature type="coiled-coil region" evidence="1">
    <location>
        <begin position="85"/>
        <end position="112"/>
    </location>
</feature>
<sequence>MNTSALRTLFGLSQDMLADWLGIARSSLALTERGYQSTTPATGVQQLRLELAAQGLVYDGAGGTFPAPPPLPEPEPNLEELRYCLRVCRAKIQGLELELETLRRRADPLKARLVAVPALRAYPGPVENAEDDQDWITLFELQARKQLRTTCGATAKRLLEARLAGLRCEAEMLAGSLEDEAATLD</sequence>
<keyword evidence="3" id="KW-1185">Reference proteome</keyword>
<comment type="caution">
    <text evidence="2">The sequence shown here is derived from an EMBL/GenBank/DDBJ whole genome shotgun (WGS) entry which is preliminary data.</text>
</comment>
<reference evidence="2 3" key="1">
    <citation type="submission" date="2019-04" db="EMBL/GenBank/DDBJ databases">
        <authorList>
            <person name="Feng G."/>
            <person name="Zhang J."/>
            <person name="Zhu H."/>
        </authorList>
    </citation>
    <scope>NUCLEOTIDE SEQUENCE [LARGE SCALE GENOMIC DNA]</scope>
    <source>
        <strain evidence="2 3">9PBR-1</strain>
    </source>
</reference>
<keyword evidence="1" id="KW-0175">Coiled coil</keyword>
<organism evidence="2 3">
    <name type="scientific">Hymenobacter metallicola</name>
    <dbReference type="NCBI Taxonomy" id="2563114"/>
    <lineage>
        <taxon>Bacteria</taxon>
        <taxon>Pseudomonadati</taxon>
        <taxon>Bacteroidota</taxon>
        <taxon>Cytophagia</taxon>
        <taxon>Cytophagales</taxon>
        <taxon>Hymenobacteraceae</taxon>
        <taxon>Hymenobacter</taxon>
    </lineage>
</organism>
<dbReference type="AlphaFoldDB" id="A0A4Z0QFJ9"/>
<dbReference type="Proteomes" id="UP000298471">
    <property type="component" value="Unassembled WGS sequence"/>
</dbReference>
<gene>
    <name evidence="2" type="ORF">E5K02_00475</name>
</gene>
<dbReference type="OrthoDB" id="884075at2"/>
<evidence type="ECO:0000313" key="2">
    <source>
        <dbReference type="EMBL" id="TGE27973.1"/>
    </source>
</evidence>
<proteinExistence type="predicted"/>
<name>A0A4Z0QFJ9_9BACT</name>
<dbReference type="RefSeq" id="WP_135391346.1">
    <property type="nucleotide sequence ID" value="NZ_SRMB01000001.1"/>
</dbReference>
<evidence type="ECO:0000313" key="3">
    <source>
        <dbReference type="Proteomes" id="UP000298471"/>
    </source>
</evidence>
<evidence type="ECO:0000256" key="1">
    <source>
        <dbReference type="SAM" id="Coils"/>
    </source>
</evidence>
<dbReference type="EMBL" id="SRMB01000001">
    <property type="protein sequence ID" value="TGE27973.1"/>
    <property type="molecule type" value="Genomic_DNA"/>
</dbReference>